<dbReference type="SMART" id="SM00184">
    <property type="entry name" value="RING"/>
    <property type="match status" value="1"/>
</dbReference>
<feature type="region of interest" description="Disordered" evidence="5">
    <location>
        <begin position="121"/>
        <end position="206"/>
    </location>
</feature>
<evidence type="ECO:0000256" key="2">
    <source>
        <dbReference type="ARBA" id="ARBA00022771"/>
    </source>
</evidence>
<evidence type="ECO:0000313" key="8">
    <source>
        <dbReference type="Proteomes" id="UP001150538"/>
    </source>
</evidence>
<feature type="compositionally biased region" description="Low complexity" evidence="5">
    <location>
        <begin position="602"/>
        <end position="615"/>
    </location>
</feature>
<feature type="compositionally biased region" description="Low complexity" evidence="5">
    <location>
        <begin position="307"/>
        <end position="325"/>
    </location>
</feature>
<dbReference type="OrthoDB" id="8062037at2759"/>
<feature type="compositionally biased region" description="Polar residues" evidence="5">
    <location>
        <begin position="326"/>
        <end position="347"/>
    </location>
</feature>
<keyword evidence="8" id="KW-1185">Reference proteome</keyword>
<feature type="compositionally biased region" description="Low complexity" evidence="5">
    <location>
        <begin position="28"/>
        <end position="43"/>
    </location>
</feature>
<feature type="region of interest" description="Disordered" evidence="5">
    <location>
        <begin position="1"/>
        <end position="108"/>
    </location>
</feature>
<dbReference type="Gene3D" id="3.30.40.10">
    <property type="entry name" value="Zinc/RING finger domain, C3HC4 (zinc finger)"/>
    <property type="match status" value="1"/>
</dbReference>
<organism evidence="7 8">
    <name type="scientific">Mycoemilia scoparia</name>
    <dbReference type="NCBI Taxonomy" id="417184"/>
    <lineage>
        <taxon>Eukaryota</taxon>
        <taxon>Fungi</taxon>
        <taxon>Fungi incertae sedis</taxon>
        <taxon>Zoopagomycota</taxon>
        <taxon>Kickxellomycotina</taxon>
        <taxon>Kickxellomycetes</taxon>
        <taxon>Kickxellales</taxon>
        <taxon>Kickxellaceae</taxon>
        <taxon>Mycoemilia</taxon>
    </lineage>
</organism>
<dbReference type="InterPro" id="IPR001841">
    <property type="entry name" value="Znf_RING"/>
</dbReference>
<feature type="compositionally biased region" description="Polar residues" evidence="5">
    <location>
        <begin position="392"/>
        <end position="403"/>
    </location>
</feature>
<dbReference type="PANTHER" id="PTHR14155">
    <property type="entry name" value="RING FINGER DOMAIN-CONTAINING"/>
    <property type="match status" value="1"/>
</dbReference>
<feature type="region of interest" description="Disordered" evidence="5">
    <location>
        <begin position="838"/>
        <end position="895"/>
    </location>
</feature>
<evidence type="ECO:0000256" key="4">
    <source>
        <dbReference type="PROSITE-ProRule" id="PRU00175"/>
    </source>
</evidence>
<dbReference type="CDD" id="cd16454">
    <property type="entry name" value="RING-H2_PA-TM-RING"/>
    <property type="match status" value="1"/>
</dbReference>
<dbReference type="Pfam" id="PF13639">
    <property type="entry name" value="zf-RING_2"/>
    <property type="match status" value="1"/>
</dbReference>
<evidence type="ECO:0000256" key="3">
    <source>
        <dbReference type="ARBA" id="ARBA00022833"/>
    </source>
</evidence>
<dbReference type="InterPro" id="IPR053238">
    <property type="entry name" value="RING-H2_zinc_finger"/>
</dbReference>
<feature type="compositionally biased region" description="Basic and acidic residues" evidence="5">
    <location>
        <begin position="669"/>
        <end position="680"/>
    </location>
</feature>
<evidence type="ECO:0000313" key="7">
    <source>
        <dbReference type="EMBL" id="KAJ1914125.1"/>
    </source>
</evidence>
<feature type="region of interest" description="Disordered" evidence="5">
    <location>
        <begin position="252"/>
        <end position="347"/>
    </location>
</feature>
<feature type="compositionally biased region" description="Polar residues" evidence="5">
    <location>
        <begin position="254"/>
        <end position="276"/>
    </location>
</feature>
<feature type="compositionally biased region" description="Polar residues" evidence="5">
    <location>
        <begin position="88"/>
        <end position="104"/>
    </location>
</feature>
<keyword evidence="3" id="KW-0862">Zinc</keyword>
<proteinExistence type="predicted"/>
<comment type="caution">
    <text evidence="7">The sequence shown here is derived from an EMBL/GenBank/DDBJ whole genome shotgun (WGS) entry which is preliminary data.</text>
</comment>
<dbReference type="GO" id="GO:0008270">
    <property type="term" value="F:zinc ion binding"/>
    <property type="evidence" value="ECO:0007669"/>
    <property type="project" value="UniProtKB-KW"/>
</dbReference>
<evidence type="ECO:0000256" key="5">
    <source>
        <dbReference type="SAM" id="MobiDB-lite"/>
    </source>
</evidence>
<dbReference type="AlphaFoldDB" id="A0A9W7ZPY1"/>
<dbReference type="PANTHER" id="PTHR14155:SF627">
    <property type="entry name" value="OS06G0192800 PROTEIN"/>
    <property type="match status" value="1"/>
</dbReference>
<gene>
    <name evidence="7" type="ORF">H4219_004921</name>
</gene>
<dbReference type="EMBL" id="JANBPU010000217">
    <property type="protein sequence ID" value="KAJ1914125.1"/>
    <property type="molecule type" value="Genomic_DNA"/>
</dbReference>
<accession>A0A9W7ZPY1</accession>
<feature type="compositionally biased region" description="Polar residues" evidence="5">
    <location>
        <begin position="499"/>
        <end position="511"/>
    </location>
</feature>
<feature type="compositionally biased region" description="Polar residues" evidence="5">
    <location>
        <begin position="161"/>
        <end position="171"/>
    </location>
</feature>
<dbReference type="InterPro" id="IPR013083">
    <property type="entry name" value="Znf_RING/FYVE/PHD"/>
</dbReference>
<feature type="region of interest" description="Disordered" evidence="5">
    <location>
        <begin position="573"/>
        <end position="639"/>
    </location>
</feature>
<feature type="compositionally biased region" description="Polar residues" evidence="5">
    <location>
        <begin position="522"/>
        <end position="531"/>
    </location>
</feature>
<keyword evidence="2 4" id="KW-0863">Zinc-finger</keyword>
<feature type="compositionally biased region" description="Low complexity" evidence="5">
    <location>
        <begin position="373"/>
        <end position="391"/>
    </location>
</feature>
<feature type="region of interest" description="Disordered" evidence="5">
    <location>
        <begin position="661"/>
        <end position="699"/>
    </location>
</feature>
<dbReference type="PROSITE" id="PS50089">
    <property type="entry name" value="ZF_RING_2"/>
    <property type="match status" value="1"/>
</dbReference>
<feature type="compositionally biased region" description="Basic and acidic residues" evidence="5">
    <location>
        <begin position="475"/>
        <end position="497"/>
    </location>
</feature>
<feature type="compositionally biased region" description="Low complexity" evidence="5">
    <location>
        <begin position="411"/>
        <end position="471"/>
    </location>
</feature>
<feature type="compositionally biased region" description="Polar residues" evidence="5">
    <location>
        <begin position="285"/>
        <end position="303"/>
    </location>
</feature>
<feature type="compositionally biased region" description="Low complexity" evidence="5">
    <location>
        <begin position="681"/>
        <end position="698"/>
    </location>
</feature>
<feature type="compositionally biased region" description="Basic and acidic residues" evidence="5">
    <location>
        <begin position="864"/>
        <end position="883"/>
    </location>
</feature>
<protein>
    <recommendedName>
        <fullName evidence="6">RING-type domain-containing protein</fullName>
    </recommendedName>
</protein>
<keyword evidence="1" id="KW-0479">Metal-binding</keyword>
<dbReference type="SUPFAM" id="SSF57850">
    <property type="entry name" value="RING/U-box"/>
    <property type="match status" value="1"/>
</dbReference>
<feature type="compositionally biased region" description="Polar residues" evidence="5">
    <location>
        <begin position="1"/>
        <end position="12"/>
    </location>
</feature>
<reference evidence="7" key="1">
    <citation type="submission" date="2022-07" db="EMBL/GenBank/DDBJ databases">
        <title>Phylogenomic reconstructions and comparative analyses of Kickxellomycotina fungi.</title>
        <authorList>
            <person name="Reynolds N.K."/>
            <person name="Stajich J.E."/>
            <person name="Barry K."/>
            <person name="Grigoriev I.V."/>
            <person name="Crous P."/>
            <person name="Smith M.E."/>
        </authorList>
    </citation>
    <scope>NUCLEOTIDE SEQUENCE</scope>
    <source>
        <strain evidence="7">NBRC 100468</strain>
    </source>
</reference>
<feature type="compositionally biased region" description="Acidic residues" evidence="5">
    <location>
        <begin position="174"/>
        <end position="183"/>
    </location>
</feature>
<feature type="compositionally biased region" description="Polar residues" evidence="5">
    <location>
        <begin position="193"/>
        <end position="205"/>
    </location>
</feature>
<evidence type="ECO:0000256" key="1">
    <source>
        <dbReference type="ARBA" id="ARBA00022723"/>
    </source>
</evidence>
<sequence>MSQNSQNLPTRNSARKIRGSSAARADTPRSSSRYSPYVRSSTPTVVSRTNTVASTSANSGGTVPNSPAHSAMDIECCGDVPGPLELESASSYTPQSTNNIQSHNDLSDNLGLSEIQAHNGDDRMEGEEEVTDSSSDNANSNSEANAPPLPNNTADTHEGVSTDTASQQHRQTTVEDDVDDVEGTSESRRRRGNTSSGPQLPSTQPRLDRVQEHRMNAQILSNSLNVDLDNRTLQLATRMAVSIAHSIRFEMINPTRNSPGPRQSESGNHDTPSGSRSILEAILGTRSSPGMQRPSADSGNATRNEADATTSTSTDTGTENNTGSSRGNTEAPQQSPEAGSGNQDNSTYILTDSETRALTQDIASFLYEVISSDDGGSNNNNNNNNDSNNSGEGAQNTAHSQFSTEERPVESASTNNESTSNNPSSSNTYQHSSPAQPSTQGQQQQQTSVSPNDDNNNSNEAQSSSFRFRFFALTREGENGSNTEREDSTESGNRGEDASANTDTANPSVASLSDFAARRTDSQPSASSAQRHPTDQRMTLPGFANMYSQQQNQGRRIPIIMVGMQADGWQDYLNSAPASGGSRRQRNNSSARNPTATPNVGSNNAASTSTFSSNDSDTHVAATGPENRESSSNSASPRFGSFFRGIGQRLSRIIPGLSSGYHQYAPGSRNRDPHNSRNSESDAGNSNNAAGNSNTAQNRSGGIFGGIASNFLSQTRQQSQQQQPQRPAPSIIVITSYLRVDNPAALYYMLSMILSNAAMGLATNSLGASPGDGAGGGFGLQYETLLMLSELIGNVKSVTVKAKEVEEALPKYKFTRKLESLEEGMIITDSISNSEALAVKDKTAVPPTKSTDDSDDITDASKNSSDEKASDTADRTNSEDGSKTRMNKSNNEKDYPDVIPLYSAEKCTICLDEFIEGADLLVPTCHHGFHNDCLTSWLTKGANSCPICKIKVIETQ</sequence>
<feature type="compositionally biased region" description="Low complexity" evidence="5">
    <location>
        <begin position="133"/>
        <end position="146"/>
    </location>
</feature>
<feature type="domain" description="RING-type" evidence="6">
    <location>
        <begin position="907"/>
        <end position="949"/>
    </location>
</feature>
<name>A0A9W7ZPY1_9FUNG</name>
<dbReference type="Proteomes" id="UP001150538">
    <property type="component" value="Unassembled WGS sequence"/>
</dbReference>
<feature type="compositionally biased region" description="Low complexity" evidence="5">
    <location>
        <begin position="578"/>
        <end position="593"/>
    </location>
</feature>
<evidence type="ECO:0000259" key="6">
    <source>
        <dbReference type="PROSITE" id="PS50089"/>
    </source>
</evidence>
<feature type="region of interest" description="Disordered" evidence="5">
    <location>
        <begin position="373"/>
        <end position="539"/>
    </location>
</feature>
<feature type="compositionally biased region" description="Polar residues" evidence="5">
    <location>
        <begin position="44"/>
        <end position="68"/>
    </location>
</feature>